<sequence length="99" mass="11197">MADPEVDHGFANNSQGQIDILQSPFFDPDWEFEDSVESYVDRILYHLAEMIDKQRPTGHWQIVSRPSTSSPPVTSPANNTLRVTRLMVASLGLLLTFLH</sequence>
<reference evidence="1 2" key="1">
    <citation type="journal article" date="2016" name="Sci. Rep.">
        <title>The Dendrobium catenatum Lindl. genome sequence provides insights into polysaccharide synthase, floral development and adaptive evolution.</title>
        <authorList>
            <person name="Zhang G.Q."/>
            <person name="Xu Q."/>
            <person name="Bian C."/>
            <person name="Tsai W.C."/>
            <person name="Yeh C.M."/>
            <person name="Liu K.W."/>
            <person name="Yoshida K."/>
            <person name="Zhang L.S."/>
            <person name="Chang S.B."/>
            <person name="Chen F."/>
            <person name="Shi Y."/>
            <person name="Su Y.Y."/>
            <person name="Zhang Y.Q."/>
            <person name="Chen L.J."/>
            <person name="Yin Y."/>
            <person name="Lin M."/>
            <person name="Huang H."/>
            <person name="Deng H."/>
            <person name="Wang Z.W."/>
            <person name="Zhu S.L."/>
            <person name="Zhao X."/>
            <person name="Deng C."/>
            <person name="Niu S.C."/>
            <person name="Huang J."/>
            <person name="Wang M."/>
            <person name="Liu G.H."/>
            <person name="Yang H.J."/>
            <person name="Xiao X.J."/>
            <person name="Hsiao Y.Y."/>
            <person name="Wu W.L."/>
            <person name="Chen Y.Y."/>
            <person name="Mitsuda N."/>
            <person name="Ohme-Takagi M."/>
            <person name="Luo Y.B."/>
            <person name="Van de Peer Y."/>
            <person name="Liu Z.J."/>
        </authorList>
    </citation>
    <scope>NUCLEOTIDE SEQUENCE [LARGE SCALE GENOMIC DNA]</scope>
    <source>
        <tissue evidence="1">The whole plant</tissue>
    </source>
</reference>
<protein>
    <submittedName>
        <fullName evidence="1">Uncharacterized protein</fullName>
    </submittedName>
</protein>
<organism evidence="1 2">
    <name type="scientific">Dendrobium catenatum</name>
    <dbReference type="NCBI Taxonomy" id="906689"/>
    <lineage>
        <taxon>Eukaryota</taxon>
        <taxon>Viridiplantae</taxon>
        <taxon>Streptophyta</taxon>
        <taxon>Embryophyta</taxon>
        <taxon>Tracheophyta</taxon>
        <taxon>Spermatophyta</taxon>
        <taxon>Magnoliopsida</taxon>
        <taxon>Liliopsida</taxon>
        <taxon>Asparagales</taxon>
        <taxon>Orchidaceae</taxon>
        <taxon>Epidendroideae</taxon>
        <taxon>Malaxideae</taxon>
        <taxon>Dendrobiinae</taxon>
        <taxon>Dendrobium</taxon>
    </lineage>
</organism>
<dbReference type="Proteomes" id="UP000233837">
    <property type="component" value="Unassembled WGS sequence"/>
</dbReference>
<keyword evidence="2" id="KW-1185">Reference proteome</keyword>
<dbReference type="EMBL" id="KZ502877">
    <property type="protein sequence ID" value="PKU71438.1"/>
    <property type="molecule type" value="Genomic_DNA"/>
</dbReference>
<gene>
    <name evidence="1" type="ORF">MA16_Dca004280</name>
</gene>
<evidence type="ECO:0000313" key="2">
    <source>
        <dbReference type="Proteomes" id="UP000233837"/>
    </source>
</evidence>
<proteinExistence type="predicted"/>
<evidence type="ECO:0000313" key="1">
    <source>
        <dbReference type="EMBL" id="PKU71438.1"/>
    </source>
</evidence>
<dbReference type="AlphaFoldDB" id="A0A2I0W700"/>
<accession>A0A2I0W700</accession>
<reference evidence="1 2" key="2">
    <citation type="journal article" date="2017" name="Nature">
        <title>The Apostasia genome and the evolution of orchids.</title>
        <authorList>
            <person name="Zhang G.Q."/>
            <person name="Liu K.W."/>
            <person name="Li Z."/>
            <person name="Lohaus R."/>
            <person name="Hsiao Y.Y."/>
            <person name="Niu S.C."/>
            <person name="Wang J.Y."/>
            <person name="Lin Y.C."/>
            <person name="Xu Q."/>
            <person name="Chen L.J."/>
            <person name="Yoshida K."/>
            <person name="Fujiwara S."/>
            <person name="Wang Z.W."/>
            <person name="Zhang Y.Q."/>
            <person name="Mitsuda N."/>
            <person name="Wang M."/>
            <person name="Liu G.H."/>
            <person name="Pecoraro L."/>
            <person name="Huang H.X."/>
            <person name="Xiao X.J."/>
            <person name="Lin M."/>
            <person name="Wu X.Y."/>
            <person name="Wu W.L."/>
            <person name="Chen Y.Y."/>
            <person name="Chang S.B."/>
            <person name="Sakamoto S."/>
            <person name="Ohme-Takagi M."/>
            <person name="Yagi M."/>
            <person name="Zeng S.J."/>
            <person name="Shen C.Y."/>
            <person name="Yeh C.M."/>
            <person name="Luo Y.B."/>
            <person name="Tsai W.C."/>
            <person name="Van de Peer Y."/>
            <person name="Liu Z.J."/>
        </authorList>
    </citation>
    <scope>NUCLEOTIDE SEQUENCE [LARGE SCALE GENOMIC DNA]</scope>
    <source>
        <tissue evidence="1">The whole plant</tissue>
    </source>
</reference>
<name>A0A2I0W700_9ASPA</name>